<sequence length="282" mass="30902">MKQILALVGLLVALAVHAAADVLSPEQFTEEFRAALAAAIPNATVTVAEPLHLTIKVPEREAARAFLDNAYSEYSGNPKAKADLIARYVASFAESTKGSGPLNPQQIVPVIKDRAWSKEMQRAAKARGVDGPALQVIEDLNQDLVIVYAEDTPQNIRYFGPDDLQDAGVQKEKLRALAVENLRRILPPAEAVNGPLFSMLTAGSDYVPSLLLLDEIWSGDKLKVEGEIVIAVPTRDVLLFTGSNNKEGVKKLREVARKAHADGPYSLTDRLFVYRRGKFERF</sequence>
<proteinExistence type="predicted"/>
<gene>
    <name evidence="2" type="ORF">ACFPN2_10630</name>
</gene>
<accession>A0ABV8SSQ3</accession>
<dbReference type="Pfam" id="PF07285">
    <property type="entry name" value="DUF1444"/>
    <property type="match status" value="1"/>
</dbReference>
<keyword evidence="3" id="KW-1185">Reference proteome</keyword>
<dbReference type="EMBL" id="JBHSDU010000003">
    <property type="protein sequence ID" value="MFC4309534.1"/>
    <property type="molecule type" value="Genomic_DNA"/>
</dbReference>
<evidence type="ECO:0000313" key="3">
    <source>
        <dbReference type="Proteomes" id="UP001595904"/>
    </source>
</evidence>
<evidence type="ECO:0000313" key="2">
    <source>
        <dbReference type="EMBL" id="MFC4309534.1"/>
    </source>
</evidence>
<protein>
    <submittedName>
        <fullName evidence="2">DUF1444 family protein</fullName>
    </submittedName>
</protein>
<keyword evidence="1" id="KW-0732">Signal</keyword>
<dbReference type="InterPro" id="IPR010838">
    <property type="entry name" value="DUF1444"/>
</dbReference>
<dbReference type="RefSeq" id="WP_380596579.1">
    <property type="nucleotide sequence ID" value="NZ_JBHSDU010000003.1"/>
</dbReference>
<name>A0ABV8SSQ3_9GAMM</name>
<comment type="caution">
    <text evidence="2">The sequence shown here is derived from an EMBL/GenBank/DDBJ whole genome shotgun (WGS) entry which is preliminary data.</text>
</comment>
<feature type="signal peptide" evidence="1">
    <location>
        <begin position="1"/>
        <end position="18"/>
    </location>
</feature>
<evidence type="ECO:0000256" key="1">
    <source>
        <dbReference type="SAM" id="SignalP"/>
    </source>
</evidence>
<organism evidence="2 3">
    <name type="scientific">Steroidobacter flavus</name>
    <dbReference type="NCBI Taxonomy" id="1842136"/>
    <lineage>
        <taxon>Bacteria</taxon>
        <taxon>Pseudomonadati</taxon>
        <taxon>Pseudomonadota</taxon>
        <taxon>Gammaproteobacteria</taxon>
        <taxon>Steroidobacterales</taxon>
        <taxon>Steroidobacteraceae</taxon>
        <taxon>Steroidobacter</taxon>
    </lineage>
</organism>
<reference evidence="3" key="1">
    <citation type="journal article" date="2019" name="Int. J. Syst. Evol. Microbiol.">
        <title>The Global Catalogue of Microorganisms (GCM) 10K type strain sequencing project: providing services to taxonomists for standard genome sequencing and annotation.</title>
        <authorList>
            <consortium name="The Broad Institute Genomics Platform"/>
            <consortium name="The Broad Institute Genome Sequencing Center for Infectious Disease"/>
            <person name="Wu L."/>
            <person name="Ma J."/>
        </authorList>
    </citation>
    <scope>NUCLEOTIDE SEQUENCE [LARGE SCALE GENOMIC DNA]</scope>
    <source>
        <strain evidence="3">CGMCC 1.10759</strain>
    </source>
</reference>
<feature type="chain" id="PRO_5046398912" evidence="1">
    <location>
        <begin position="19"/>
        <end position="282"/>
    </location>
</feature>
<dbReference type="Proteomes" id="UP001595904">
    <property type="component" value="Unassembled WGS sequence"/>
</dbReference>